<dbReference type="Pfam" id="PF09949">
    <property type="entry name" value="APP1_cat"/>
    <property type="match status" value="1"/>
</dbReference>
<dbReference type="Proteomes" id="UP001050691">
    <property type="component" value="Unassembled WGS sequence"/>
</dbReference>
<accession>A0AAV5AD43</accession>
<dbReference type="EMBL" id="BPWL01000006">
    <property type="protein sequence ID" value="GJJ11104.1"/>
    <property type="molecule type" value="Genomic_DNA"/>
</dbReference>
<sequence length="636" mass="70595">MIPSSWKTLTSSKLSNIRDYVAQKDYKGTYESIAARVKGGSEVEWNGHGTRDGLPGTSSIGIEKLSLFPGWAVRRFRKPSDIEDENAGFFLEIYISGFASSVRPPEAATRSQKAFYRLAKSYAALPKLSNGNDDFEARLNDDECEGLAEDLKELEFDDSLFPVNDHPSRSTTGSSSSDPNSNSSSSSIPEKVLQSLHDNLDARIRLFWTSAIANRTVNLSVFCPMSGKIPTNADDTLHGQDTDFTPLFTKSVITSSEGSFQSVIRIPWEQLATHPPSLHLAFGDRNAEYPIIVQAEMWPPVDATSVQLPSSSYATYQRRTPPASASSMATTLAVDPQSRNPAARTCVRTQITVVLPAQRVPIRVVSDIDDTVKFTGVIEGAKAAFRNAFTRHLSDLVIPDMVKWYRDLWKNGVRFHYVSNGPFELLPIITEFFHVSNLPEGSIRLKSYKARSLLSSLLSPPAVRKRQGVVDVLDAFPESVFLLVGDSGEQDLELYTELARERPHQIAGIFIRNVTTLADVIPNTTYGIAYGSAGGGVPPPLITGTLVSREPQQIRQMPSMENLSNNLITPQSEEAPRLNRSQSFGNGLTPEEKRIIDFIYRVERARTEIPSYIVLKIFKDPTECESEITNILRRYH</sequence>
<keyword evidence="4" id="KW-1185">Reference proteome</keyword>
<dbReference type="GO" id="GO:0030479">
    <property type="term" value="C:actin cortical patch"/>
    <property type="evidence" value="ECO:0007669"/>
    <property type="project" value="TreeGrafter"/>
</dbReference>
<feature type="compositionally biased region" description="Polar residues" evidence="1">
    <location>
        <begin position="317"/>
        <end position="330"/>
    </location>
</feature>
<feature type="region of interest" description="Disordered" evidence="1">
    <location>
        <begin position="317"/>
        <end position="339"/>
    </location>
</feature>
<evidence type="ECO:0000259" key="2">
    <source>
        <dbReference type="Pfam" id="PF09949"/>
    </source>
</evidence>
<evidence type="ECO:0000256" key="1">
    <source>
        <dbReference type="SAM" id="MobiDB-lite"/>
    </source>
</evidence>
<evidence type="ECO:0000313" key="3">
    <source>
        <dbReference type="EMBL" id="GJJ11104.1"/>
    </source>
</evidence>
<name>A0AAV5AD43_9AGAM</name>
<dbReference type="PANTHER" id="PTHR28208:SF3">
    <property type="entry name" value="PHOSPHATIDATE PHOSPHATASE APP1"/>
    <property type="match status" value="1"/>
</dbReference>
<proteinExistence type="predicted"/>
<evidence type="ECO:0000313" key="4">
    <source>
        <dbReference type="Proteomes" id="UP001050691"/>
    </source>
</evidence>
<dbReference type="InterPro" id="IPR052935">
    <property type="entry name" value="Mg2+_PAP"/>
</dbReference>
<feature type="domain" description="Phosphatidate phosphatase APP1 catalytic" evidence="2">
    <location>
        <begin position="362"/>
        <end position="513"/>
    </location>
</feature>
<feature type="region of interest" description="Disordered" evidence="1">
    <location>
        <begin position="162"/>
        <end position="189"/>
    </location>
</feature>
<gene>
    <name evidence="3" type="ORF">Clacol_005335</name>
</gene>
<comment type="caution">
    <text evidence="3">The sequence shown here is derived from an EMBL/GenBank/DDBJ whole genome shotgun (WGS) entry which is preliminary data.</text>
</comment>
<dbReference type="PANTHER" id="PTHR28208">
    <property type="entry name" value="PHOSPHATIDATE PHOSPHATASE APP1"/>
    <property type="match status" value="1"/>
</dbReference>
<dbReference type="GO" id="GO:0008195">
    <property type="term" value="F:phosphatidate phosphatase activity"/>
    <property type="evidence" value="ECO:0007669"/>
    <property type="project" value="InterPro"/>
</dbReference>
<protein>
    <recommendedName>
        <fullName evidence="2">Phosphatidate phosphatase APP1 catalytic domain-containing protein</fullName>
    </recommendedName>
</protein>
<reference evidence="3" key="1">
    <citation type="submission" date="2021-10" db="EMBL/GenBank/DDBJ databases">
        <title>De novo Genome Assembly of Clathrus columnatus (Basidiomycota, Fungi) Using Illumina and Nanopore Sequence Data.</title>
        <authorList>
            <person name="Ogiso-Tanaka E."/>
            <person name="Itagaki H."/>
            <person name="Hosoya T."/>
            <person name="Hosaka K."/>
        </authorList>
    </citation>
    <scope>NUCLEOTIDE SEQUENCE</scope>
    <source>
        <strain evidence="3">MO-923</strain>
    </source>
</reference>
<feature type="compositionally biased region" description="Low complexity" evidence="1">
    <location>
        <begin position="169"/>
        <end position="187"/>
    </location>
</feature>
<dbReference type="InterPro" id="IPR019236">
    <property type="entry name" value="APP1_cat"/>
</dbReference>
<organism evidence="3 4">
    <name type="scientific">Clathrus columnatus</name>
    <dbReference type="NCBI Taxonomy" id="1419009"/>
    <lineage>
        <taxon>Eukaryota</taxon>
        <taxon>Fungi</taxon>
        <taxon>Dikarya</taxon>
        <taxon>Basidiomycota</taxon>
        <taxon>Agaricomycotina</taxon>
        <taxon>Agaricomycetes</taxon>
        <taxon>Phallomycetidae</taxon>
        <taxon>Phallales</taxon>
        <taxon>Clathraceae</taxon>
        <taxon>Clathrus</taxon>
    </lineage>
</organism>
<dbReference type="AlphaFoldDB" id="A0AAV5AD43"/>